<accession>X0Z8A3</accession>
<comment type="caution">
    <text evidence="2">The sequence shown here is derived from an EMBL/GenBank/DDBJ whole genome shotgun (WGS) entry which is preliminary data.</text>
</comment>
<dbReference type="GO" id="GO:0003677">
    <property type="term" value="F:DNA binding"/>
    <property type="evidence" value="ECO:0007669"/>
    <property type="project" value="InterPro"/>
</dbReference>
<evidence type="ECO:0000313" key="2">
    <source>
        <dbReference type="EMBL" id="GAG56593.1"/>
    </source>
</evidence>
<dbReference type="SUPFAM" id="SSF55287">
    <property type="entry name" value="RPB5-like RNA polymerase subunit"/>
    <property type="match status" value="1"/>
</dbReference>
<dbReference type="AlphaFoldDB" id="X0Z8A3"/>
<protein>
    <recommendedName>
        <fullName evidence="1">RNA polymerase subunit H/Rpb5 C-terminal domain-containing protein</fullName>
    </recommendedName>
</protein>
<name>X0Z8A3_9ZZZZ</name>
<dbReference type="Gene3D" id="3.90.940.20">
    <property type="entry name" value="RPB5-like RNA polymerase subunit"/>
    <property type="match status" value="1"/>
</dbReference>
<feature type="domain" description="RNA polymerase subunit H/Rpb5 C-terminal" evidence="1">
    <location>
        <begin position="7"/>
        <end position="69"/>
    </location>
</feature>
<dbReference type="InterPro" id="IPR035913">
    <property type="entry name" value="RPB5-like_sf"/>
</dbReference>
<organism evidence="2">
    <name type="scientific">marine sediment metagenome</name>
    <dbReference type="NCBI Taxonomy" id="412755"/>
    <lineage>
        <taxon>unclassified sequences</taxon>
        <taxon>metagenomes</taxon>
        <taxon>ecological metagenomes</taxon>
    </lineage>
</organism>
<dbReference type="InterPro" id="IPR000783">
    <property type="entry name" value="RNA_pol_subH/Rpb5_C"/>
</dbReference>
<sequence length="75" mass="8842">MRNKFLHHILTKEQTIDLLNKYKIKVIDLPRILNTDPVIFSIGAKEGDVVKILRKSHTTLDEIKYYRYVTKEKAS</sequence>
<gene>
    <name evidence="2" type="ORF">S01H4_11642</name>
</gene>
<reference evidence="2" key="1">
    <citation type="journal article" date="2014" name="Front. Microbiol.">
        <title>High frequency of phylogenetically diverse reductive dehalogenase-homologous genes in deep subseafloor sedimentary metagenomes.</title>
        <authorList>
            <person name="Kawai M."/>
            <person name="Futagami T."/>
            <person name="Toyoda A."/>
            <person name="Takaki Y."/>
            <person name="Nishi S."/>
            <person name="Hori S."/>
            <person name="Arai W."/>
            <person name="Tsubouchi T."/>
            <person name="Morono Y."/>
            <person name="Uchiyama I."/>
            <person name="Ito T."/>
            <person name="Fujiyama A."/>
            <person name="Inagaki F."/>
            <person name="Takami H."/>
        </authorList>
    </citation>
    <scope>NUCLEOTIDE SEQUENCE</scope>
    <source>
        <strain evidence="2">Expedition CK06-06</strain>
    </source>
</reference>
<evidence type="ECO:0000259" key="1">
    <source>
        <dbReference type="Pfam" id="PF01191"/>
    </source>
</evidence>
<proteinExistence type="predicted"/>
<dbReference type="GO" id="GO:0003899">
    <property type="term" value="F:DNA-directed RNA polymerase activity"/>
    <property type="evidence" value="ECO:0007669"/>
    <property type="project" value="InterPro"/>
</dbReference>
<dbReference type="GO" id="GO:0006351">
    <property type="term" value="P:DNA-templated transcription"/>
    <property type="evidence" value="ECO:0007669"/>
    <property type="project" value="InterPro"/>
</dbReference>
<dbReference type="EMBL" id="BART01004759">
    <property type="protein sequence ID" value="GAG56593.1"/>
    <property type="molecule type" value="Genomic_DNA"/>
</dbReference>
<dbReference type="Pfam" id="PF01191">
    <property type="entry name" value="RNA_pol_Rpb5_C"/>
    <property type="match status" value="1"/>
</dbReference>